<name>A0A448Z6G1_9STRA</name>
<dbReference type="OrthoDB" id="54189at2759"/>
<sequence>MAFMKMNYRKQFLITATSSRGTTRFPFGVSRNDIDRAIEICNSSRPERVCFDDWMVLIFILSKVGIVDLQNREDDCRNLVHRDRWYYRTDHEGRINYLSLFGKVGCPFDLPPEIGYLECLEYLRLKRCRSIPGRELSSLPHLEVLSFDKCNFQFLLHQDDVEHNTKNSFLSRIKLINLKTLRIERSKIPASSSIVSLLAGELPELQKLYLCDIDCHSMKNVLEALTNLDVSFQDSLSHFALIDCCLEHHNLETIFMDILGKFLKIVHLDICNSEVQSIHSLVEGLKRERRNGASNPEQSTLRHLGLTYTSAKNEIFVNDGREKDAIVYLLRTFKTISDVALGAIQFDQDIEYEILANKAGRSLVECGNNRPLLLSGWPAVLERVTRNRKINYNSIEKPVRPVTGLYYLLRFGPVLMSAANW</sequence>
<dbReference type="InterPro" id="IPR032675">
    <property type="entry name" value="LRR_dom_sf"/>
</dbReference>
<dbReference type="SUPFAM" id="SSF52047">
    <property type="entry name" value="RNI-like"/>
    <property type="match status" value="1"/>
</dbReference>
<proteinExistence type="predicted"/>
<gene>
    <name evidence="1" type="ORF">PSNMU_V1.4_AUG-EV-PASAV3_0044300</name>
</gene>
<reference evidence="1 2" key="1">
    <citation type="submission" date="2019-01" db="EMBL/GenBank/DDBJ databases">
        <authorList>
            <person name="Ferrante I. M."/>
        </authorList>
    </citation>
    <scope>NUCLEOTIDE SEQUENCE [LARGE SCALE GENOMIC DNA]</scope>
    <source>
        <strain evidence="1 2">B856</strain>
    </source>
</reference>
<dbReference type="Proteomes" id="UP000291116">
    <property type="component" value="Unassembled WGS sequence"/>
</dbReference>
<dbReference type="AlphaFoldDB" id="A0A448Z6G1"/>
<keyword evidence="2" id="KW-1185">Reference proteome</keyword>
<accession>A0A448Z6G1</accession>
<dbReference type="EMBL" id="CAACVS010000135">
    <property type="protein sequence ID" value="VEU37625.1"/>
    <property type="molecule type" value="Genomic_DNA"/>
</dbReference>
<protein>
    <submittedName>
        <fullName evidence="1">Uncharacterized protein</fullName>
    </submittedName>
</protein>
<evidence type="ECO:0000313" key="1">
    <source>
        <dbReference type="EMBL" id="VEU37625.1"/>
    </source>
</evidence>
<dbReference type="Gene3D" id="3.80.10.10">
    <property type="entry name" value="Ribonuclease Inhibitor"/>
    <property type="match status" value="1"/>
</dbReference>
<organism evidence="1 2">
    <name type="scientific">Pseudo-nitzschia multistriata</name>
    <dbReference type="NCBI Taxonomy" id="183589"/>
    <lineage>
        <taxon>Eukaryota</taxon>
        <taxon>Sar</taxon>
        <taxon>Stramenopiles</taxon>
        <taxon>Ochrophyta</taxon>
        <taxon>Bacillariophyta</taxon>
        <taxon>Bacillariophyceae</taxon>
        <taxon>Bacillariophycidae</taxon>
        <taxon>Bacillariales</taxon>
        <taxon>Bacillariaceae</taxon>
        <taxon>Pseudo-nitzschia</taxon>
    </lineage>
</organism>
<evidence type="ECO:0000313" key="2">
    <source>
        <dbReference type="Proteomes" id="UP000291116"/>
    </source>
</evidence>